<dbReference type="Proteomes" id="UP000241394">
    <property type="component" value="Chromosome LG12"/>
</dbReference>
<dbReference type="GO" id="GO:0051015">
    <property type="term" value="F:actin filament binding"/>
    <property type="evidence" value="ECO:0007669"/>
    <property type="project" value="InterPro"/>
</dbReference>
<dbReference type="PANTHER" id="PTHR23213:SF269">
    <property type="entry name" value="FORMIN-LIKE PROTEIN 5"/>
    <property type="match status" value="1"/>
</dbReference>
<comment type="similarity">
    <text evidence="1">Belongs to the formin-like family. Class-I subfamily.</text>
</comment>
<dbReference type="GO" id="GO:0045010">
    <property type="term" value="P:actin nucleation"/>
    <property type="evidence" value="ECO:0007669"/>
    <property type="project" value="InterPro"/>
</dbReference>
<feature type="region of interest" description="Disordered" evidence="3">
    <location>
        <begin position="534"/>
        <end position="553"/>
    </location>
</feature>
<keyword evidence="4" id="KW-0812">Transmembrane</keyword>
<evidence type="ECO:0000313" key="7">
    <source>
        <dbReference type="EMBL" id="PSS16237.1"/>
    </source>
</evidence>
<evidence type="ECO:0000259" key="6">
    <source>
        <dbReference type="PROSITE" id="PS51444"/>
    </source>
</evidence>
<name>A0A2R6QWX0_ACTCC</name>
<organism evidence="7 8">
    <name type="scientific">Actinidia chinensis var. chinensis</name>
    <name type="common">Chinese soft-hair kiwi</name>
    <dbReference type="NCBI Taxonomy" id="1590841"/>
    <lineage>
        <taxon>Eukaryota</taxon>
        <taxon>Viridiplantae</taxon>
        <taxon>Streptophyta</taxon>
        <taxon>Embryophyta</taxon>
        <taxon>Tracheophyta</taxon>
        <taxon>Spermatophyta</taxon>
        <taxon>Magnoliopsida</taxon>
        <taxon>eudicotyledons</taxon>
        <taxon>Gunneridae</taxon>
        <taxon>Pentapetalae</taxon>
        <taxon>asterids</taxon>
        <taxon>Ericales</taxon>
        <taxon>Actinidiaceae</taxon>
        <taxon>Actinidia</taxon>
    </lineage>
</organism>
<feature type="signal peptide" evidence="5">
    <location>
        <begin position="1"/>
        <end position="22"/>
    </location>
</feature>
<keyword evidence="5" id="KW-0732">Signal</keyword>
<dbReference type="STRING" id="1590841.A0A2R6QWX0"/>
<dbReference type="SMART" id="SM00498">
    <property type="entry name" value="FH2"/>
    <property type="match status" value="1"/>
</dbReference>
<keyword evidence="4" id="KW-0472">Membrane</keyword>
<feature type="compositionally biased region" description="Pro residues" evidence="3">
    <location>
        <begin position="372"/>
        <end position="389"/>
    </location>
</feature>
<dbReference type="OMA" id="MEETSWA"/>
<feature type="compositionally biased region" description="Pro residues" evidence="3">
    <location>
        <begin position="396"/>
        <end position="407"/>
    </location>
</feature>
<feature type="domain" description="FH2" evidence="6">
    <location>
        <begin position="483"/>
        <end position="915"/>
    </location>
</feature>
<feature type="compositionally biased region" description="Polar residues" evidence="3">
    <location>
        <begin position="359"/>
        <end position="368"/>
    </location>
</feature>
<dbReference type="PANTHER" id="PTHR23213">
    <property type="entry name" value="FORMIN-RELATED"/>
    <property type="match status" value="1"/>
</dbReference>
<comment type="caution">
    <text evidence="7">The sequence shown here is derived from an EMBL/GenBank/DDBJ whole genome shotgun (WGS) entry which is preliminary data.</text>
</comment>
<dbReference type="InterPro" id="IPR042201">
    <property type="entry name" value="FH2_Formin_sf"/>
</dbReference>
<feature type="region of interest" description="Disordered" evidence="3">
    <location>
        <begin position="158"/>
        <end position="238"/>
    </location>
</feature>
<evidence type="ECO:0000256" key="4">
    <source>
        <dbReference type="SAM" id="Phobius"/>
    </source>
</evidence>
<dbReference type="AlphaFoldDB" id="A0A2R6QWX0"/>
<dbReference type="FunCoup" id="A0A2R6QWX0">
    <property type="interactions" value="530"/>
</dbReference>
<dbReference type="PRINTS" id="PR01217">
    <property type="entry name" value="PRICHEXTENSN"/>
</dbReference>
<dbReference type="EMBL" id="NKQK01000012">
    <property type="protein sequence ID" value="PSS16237.1"/>
    <property type="molecule type" value="Genomic_DNA"/>
</dbReference>
<feature type="region of interest" description="Disordered" evidence="3">
    <location>
        <begin position="357"/>
        <end position="487"/>
    </location>
</feature>
<feature type="compositionally biased region" description="Basic and acidic residues" evidence="3">
    <location>
        <begin position="536"/>
        <end position="547"/>
    </location>
</feature>
<evidence type="ECO:0000256" key="3">
    <source>
        <dbReference type="SAM" id="MobiDB-lite"/>
    </source>
</evidence>
<evidence type="ECO:0000256" key="5">
    <source>
        <dbReference type="SAM" id="SignalP"/>
    </source>
</evidence>
<feature type="compositionally biased region" description="Pro residues" evidence="3">
    <location>
        <begin position="466"/>
        <end position="479"/>
    </location>
</feature>
<dbReference type="PROSITE" id="PS51444">
    <property type="entry name" value="FH2"/>
    <property type="match status" value="1"/>
</dbReference>
<dbReference type="Pfam" id="PF02181">
    <property type="entry name" value="FH2"/>
    <property type="match status" value="1"/>
</dbReference>
<feature type="transmembrane region" description="Helical" evidence="4">
    <location>
        <begin position="242"/>
        <end position="267"/>
    </location>
</feature>
<evidence type="ECO:0000256" key="2">
    <source>
        <dbReference type="RuleBase" id="RU361260"/>
    </source>
</evidence>
<dbReference type="InterPro" id="IPR015425">
    <property type="entry name" value="FH2_Formin"/>
</dbReference>
<sequence>MGIRGVLCFFALALVFFDLAACEDERRADELLLDNQFYSALGEINGDLAEQLWLHCGLELINVKEAVEDIGLYVPEEKSSINNEIISNTFSAKEVIEKAICVLHPEVKQTILDCLRKKNLRLLAFGEENGFKNRYTKYLEFFFSGTDAPRRRHLLQSPAQAPTPFPTDGSPIFSPAPSPGSLRSSPQVPGSPPSAESPLPPFFPPNFSGSDLQPVAGEKSSGTSDSATNVQSTKQNNSHKPVVIAVAVTAAVTFCFAALLFFCYFRVCRNGGGIGRNDERPLLSLSLSDYSVGSSHKSFALGGSINNGKLDGQSFNTGLNDSKTNSSLNGKFNVGSDVLSTSKADTQSLGAIAGASKISAENSSQISHFTLKPPPGRLGNPRLPPLKPPPGKETRPPLPPPVPPPSLKPTSSSPRPPPPGPPRPPLPPGPPPPPIPSGMKTGPRPPPPPKIGGPPTRPPAMGSKPLRPPPLGPNHPPNPIDEEGEADVSKTKLKPFFWDKVLANPDQSMVWHQIKSGSFQFSEEMIETLFGYAPPEKNKQEGKRESSSQDPSTQYIQIIDSKKAQNLSILLRALNVTTEEVCDALQEGNELPSELLQTLLKMAPTAEEELKLRLFSGELSRLGPADRFLKVLVDIPFAVKRLESLLFMSIFQEEISIIKDSFTTLEASCTELRKSRLFLKLLEAVLKTGNRMNDGTFRGGAQAFKLDTLLKLADVKGTDGKTTLLHFVVQEIIRSEGVRAARVARESQSMSSIRSDDLLEEPPHDSEEHYRSLGLQVVSGLSNELENVKKAAILDADNLTGAVAKLGHQLVKSRDFLNSDMKNADEENGFHQALKSFVQNAEVDIMSILDEEKRIMALVKSTADYFHGNAGKDEGLRLFVIVRDFLIILDKACKDVKDAPRKPNKTPSKDISTAKPPSETRQSPDLRQRLFPAIQERRMDDSSSDEDTF</sequence>
<feature type="compositionally biased region" description="Polar residues" evidence="3">
    <location>
        <begin position="220"/>
        <end position="238"/>
    </location>
</feature>
<dbReference type="InterPro" id="IPR027643">
    <property type="entry name" value="Formin-like_plant"/>
</dbReference>
<feature type="compositionally biased region" description="Pro residues" evidence="3">
    <location>
        <begin position="443"/>
        <end position="458"/>
    </location>
</feature>
<evidence type="ECO:0000313" key="8">
    <source>
        <dbReference type="Proteomes" id="UP000241394"/>
    </source>
</evidence>
<reference evidence="8" key="2">
    <citation type="journal article" date="2018" name="BMC Genomics">
        <title>A manually annotated Actinidia chinensis var. chinensis (kiwifruit) genome highlights the challenges associated with draft genomes and gene prediction in plants.</title>
        <authorList>
            <person name="Pilkington S.M."/>
            <person name="Crowhurst R."/>
            <person name="Hilario E."/>
            <person name="Nardozza S."/>
            <person name="Fraser L."/>
            <person name="Peng Y."/>
            <person name="Gunaseelan K."/>
            <person name="Simpson R."/>
            <person name="Tahir J."/>
            <person name="Deroles S.C."/>
            <person name="Templeton K."/>
            <person name="Luo Z."/>
            <person name="Davy M."/>
            <person name="Cheng C."/>
            <person name="McNeilage M."/>
            <person name="Scaglione D."/>
            <person name="Liu Y."/>
            <person name="Zhang Q."/>
            <person name="Datson P."/>
            <person name="De Silva N."/>
            <person name="Gardiner S.E."/>
            <person name="Bassett H."/>
            <person name="Chagne D."/>
            <person name="McCallum J."/>
            <person name="Dzierzon H."/>
            <person name="Deng C."/>
            <person name="Wang Y.Y."/>
            <person name="Barron L."/>
            <person name="Manako K."/>
            <person name="Bowen J."/>
            <person name="Foster T.M."/>
            <person name="Erridge Z.A."/>
            <person name="Tiffin H."/>
            <person name="Waite C.N."/>
            <person name="Davies K.M."/>
            <person name="Grierson E.P."/>
            <person name="Laing W.A."/>
            <person name="Kirk R."/>
            <person name="Chen X."/>
            <person name="Wood M."/>
            <person name="Montefiori M."/>
            <person name="Brummell D.A."/>
            <person name="Schwinn K.E."/>
            <person name="Catanach A."/>
            <person name="Fullerton C."/>
            <person name="Li D."/>
            <person name="Meiyalaghan S."/>
            <person name="Nieuwenhuizen N."/>
            <person name="Read N."/>
            <person name="Prakash R."/>
            <person name="Hunter D."/>
            <person name="Zhang H."/>
            <person name="McKenzie M."/>
            <person name="Knabel M."/>
            <person name="Harris A."/>
            <person name="Allan A.C."/>
            <person name="Gleave A."/>
            <person name="Chen A."/>
            <person name="Janssen B.J."/>
            <person name="Plunkett B."/>
            <person name="Ampomah-Dwamena C."/>
            <person name="Voogd C."/>
            <person name="Leif D."/>
            <person name="Lafferty D."/>
            <person name="Souleyre E.J.F."/>
            <person name="Varkonyi-Gasic E."/>
            <person name="Gambi F."/>
            <person name="Hanley J."/>
            <person name="Yao J.L."/>
            <person name="Cheung J."/>
            <person name="David K.M."/>
            <person name="Warren B."/>
            <person name="Marsh K."/>
            <person name="Snowden K.C."/>
            <person name="Lin-Wang K."/>
            <person name="Brian L."/>
            <person name="Martinez-Sanchez M."/>
            <person name="Wang M."/>
            <person name="Ileperuma N."/>
            <person name="Macnee N."/>
            <person name="Campin R."/>
            <person name="McAtee P."/>
            <person name="Drummond R.S.M."/>
            <person name="Espley R.V."/>
            <person name="Ireland H.S."/>
            <person name="Wu R."/>
            <person name="Atkinson R.G."/>
            <person name="Karunairetnam S."/>
            <person name="Bulley S."/>
            <person name="Chunkath S."/>
            <person name="Hanley Z."/>
            <person name="Storey R."/>
            <person name="Thrimawithana A.H."/>
            <person name="Thomson S."/>
            <person name="David C."/>
            <person name="Testolin R."/>
            <person name="Huang H."/>
            <person name="Hellens R.P."/>
            <person name="Schaffer R.J."/>
        </authorList>
    </citation>
    <scope>NUCLEOTIDE SEQUENCE [LARGE SCALE GENOMIC DNA]</scope>
    <source>
        <strain evidence="8">cv. Red5</strain>
    </source>
</reference>
<feature type="region of interest" description="Disordered" evidence="3">
    <location>
        <begin position="897"/>
        <end position="949"/>
    </location>
</feature>
<keyword evidence="4" id="KW-1133">Transmembrane helix</keyword>
<protein>
    <recommendedName>
        <fullName evidence="2">Formin-like protein</fullName>
    </recommendedName>
</protein>
<reference evidence="7 8" key="1">
    <citation type="submission" date="2017-07" db="EMBL/GenBank/DDBJ databases">
        <title>An improved, manually edited Actinidia chinensis var. chinensis (kiwifruit) genome highlights the challenges associated with draft genomes and gene prediction in plants.</title>
        <authorList>
            <person name="Pilkington S."/>
            <person name="Crowhurst R."/>
            <person name="Hilario E."/>
            <person name="Nardozza S."/>
            <person name="Fraser L."/>
            <person name="Peng Y."/>
            <person name="Gunaseelan K."/>
            <person name="Simpson R."/>
            <person name="Tahir J."/>
            <person name="Deroles S."/>
            <person name="Templeton K."/>
            <person name="Luo Z."/>
            <person name="Davy M."/>
            <person name="Cheng C."/>
            <person name="Mcneilage M."/>
            <person name="Scaglione D."/>
            <person name="Liu Y."/>
            <person name="Zhang Q."/>
            <person name="Datson P."/>
            <person name="De Silva N."/>
            <person name="Gardiner S."/>
            <person name="Bassett H."/>
            <person name="Chagne D."/>
            <person name="Mccallum J."/>
            <person name="Dzierzon H."/>
            <person name="Deng C."/>
            <person name="Wang Y.-Y."/>
            <person name="Barron N."/>
            <person name="Manako K."/>
            <person name="Bowen J."/>
            <person name="Foster T."/>
            <person name="Erridge Z."/>
            <person name="Tiffin H."/>
            <person name="Waite C."/>
            <person name="Davies K."/>
            <person name="Grierson E."/>
            <person name="Laing W."/>
            <person name="Kirk R."/>
            <person name="Chen X."/>
            <person name="Wood M."/>
            <person name="Montefiori M."/>
            <person name="Brummell D."/>
            <person name="Schwinn K."/>
            <person name="Catanach A."/>
            <person name="Fullerton C."/>
            <person name="Li D."/>
            <person name="Meiyalaghan S."/>
            <person name="Nieuwenhuizen N."/>
            <person name="Read N."/>
            <person name="Prakash R."/>
            <person name="Hunter D."/>
            <person name="Zhang H."/>
            <person name="Mckenzie M."/>
            <person name="Knabel M."/>
            <person name="Harris A."/>
            <person name="Allan A."/>
            <person name="Chen A."/>
            <person name="Janssen B."/>
            <person name="Plunkett B."/>
            <person name="Dwamena C."/>
            <person name="Voogd C."/>
            <person name="Leif D."/>
            <person name="Lafferty D."/>
            <person name="Souleyre E."/>
            <person name="Varkonyi-Gasic E."/>
            <person name="Gambi F."/>
            <person name="Hanley J."/>
            <person name="Yao J.-L."/>
            <person name="Cheung J."/>
            <person name="David K."/>
            <person name="Warren B."/>
            <person name="Marsh K."/>
            <person name="Snowden K."/>
            <person name="Lin-Wang K."/>
            <person name="Brian L."/>
            <person name="Martinez-Sanchez M."/>
            <person name="Wang M."/>
            <person name="Ileperuma N."/>
            <person name="Macnee N."/>
            <person name="Campin R."/>
            <person name="Mcatee P."/>
            <person name="Drummond R."/>
            <person name="Espley R."/>
            <person name="Ireland H."/>
            <person name="Wu R."/>
            <person name="Atkinson R."/>
            <person name="Karunairetnam S."/>
            <person name="Bulley S."/>
            <person name="Chunkath S."/>
            <person name="Hanley Z."/>
            <person name="Storey R."/>
            <person name="Thrimawithana A."/>
            <person name="Thomson S."/>
            <person name="David C."/>
            <person name="Testolin R."/>
        </authorList>
    </citation>
    <scope>NUCLEOTIDE SEQUENCE [LARGE SCALE GENOMIC DNA]</scope>
    <source>
        <strain evidence="8">cv. Red5</strain>
        <tissue evidence="7">Young leaf</tissue>
    </source>
</reference>
<feature type="chain" id="PRO_5015331318" description="Formin-like protein" evidence="5">
    <location>
        <begin position="23"/>
        <end position="949"/>
    </location>
</feature>
<dbReference type="SUPFAM" id="SSF101447">
    <property type="entry name" value="Formin homology 2 domain (FH2 domain)"/>
    <property type="match status" value="1"/>
</dbReference>
<proteinExistence type="inferred from homology"/>
<dbReference type="Gramene" id="PSS16237">
    <property type="protein sequence ID" value="PSS16237"/>
    <property type="gene ID" value="CEY00_Acc13734"/>
</dbReference>
<accession>A0A2R6QWX0</accession>
<dbReference type="OrthoDB" id="1668162at2759"/>
<evidence type="ECO:0000256" key="1">
    <source>
        <dbReference type="ARBA" id="ARBA00025793"/>
    </source>
</evidence>
<dbReference type="InParanoid" id="A0A2R6QWX0"/>
<feature type="compositionally biased region" description="Pro residues" evidence="3">
    <location>
        <begin position="414"/>
        <end position="436"/>
    </location>
</feature>
<dbReference type="Gene3D" id="1.20.58.2220">
    <property type="entry name" value="Formin, FH2 domain"/>
    <property type="match status" value="1"/>
</dbReference>
<gene>
    <name evidence="7" type="ORF">CEY00_Acc13734</name>
</gene>
<keyword evidence="8" id="KW-1185">Reference proteome</keyword>